<dbReference type="GO" id="GO:0016567">
    <property type="term" value="P:protein ubiquitination"/>
    <property type="evidence" value="ECO:0007669"/>
    <property type="project" value="UniProtKB-UniPathway"/>
</dbReference>
<dbReference type="STRING" id="69332.A0A388JNX1"/>
<proteinExistence type="predicted"/>
<evidence type="ECO:0000256" key="1">
    <source>
        <dbReference type="ARBA" id="ARBA00000900"/>
    </source>
</evidence>
<keyword evidence="6" id="KW-0808">Transferase</keyword>
<evidence type="ECO:0000313" key="13">
    <source>
        <dbReference type="EMBL" id="GBG59519.1"/>
    </source>
</evidence>
<evidence type="ECO:0000256" key="3">
    <source>
        <dbReference type="ARBA" id="ARBA00004906"/>
    </source>
</evidence>
<evidence type="ECO:0000259" key="12">
    <source>
        <dbReference type="PROSITE" id="PS50006"/>
    </source>
</evidence>
<dbReference type="InterPro" id="IPR040909">
    <property type="entry name" value="CHFR_Znf-CRD"/>
</dbReference>
<comment type="catalytic activity">
    <reaction evidence="1">
        <text>S-ubiquitinyl-[E2 ubiquitin-conjugating enzyme]-L-cysteine + [acceptor protein]-L-lysine = [E2 ubiquitin-conjugating enzyme]-L-cysteine + N(6)-ubiquitinyl-[acceptor protein]-L-lysine.</text>
        <dbReference type="EC" id="2.3.2.27"/>
    </reaction>
</comment>
<gene>
    <name evidence="13" type="ORF">CBR_g38543</name>
</gene>
<dbReference type="SMART" id="SM00240">
    <property type="entry name" value="FHA"/>
    <property type="match status" value="1"/>
</dbReference>
<feature type="compositionally biased region" description="Basic and acidic residues" evidence="11">
    <location>
        <begin position="311"/>
        <end position="322"/>
    </location>
</feature>
<comment type="subcellular location">
    <subcellularLocation>
        <location evidence="2">Nucleus</location>
    </subcellularLocation>
</comment>
<evidence type="ECO:0000256" key="9">
    <source>
        <dbReference type="ARBA" id="ARBA00023242"/>
    </source>
</evidence>
<sequence length="751" mass="82288">MAASPAGSGGTGMLLRGQQGHVAIEESDTQELVSTPPTHRGIEGNELSERGGQESEAGGEDMRPWGRLVAINNPFGNIMLKGGETTIGRADAGNDFSISKHHCRLLKDLHTDVVHIEDLSKNGTYVNGSLIGKGSRAVLHPGDEVCLVSSTNELPSYVFQLLTKVKYGASSKKRPRVNVTDSLAGAEGRVAEKSESNGAHASNGAAKEESDVTGPQQKKVKVGVASVGDESMKCDICHEVWHDCVSAGPCSHNFWSSCLVAVCALAGLVEEFLKAREDLRRPKEDLAELDKLSLIRNDYVTVKDLRKQANVRDPEVNVRDSDSSDLGSSPGSPSFSDFSSSSVEEIPAPCRCRHCEPVWPGREDSEGRFICSAHTLHVTCGGCGQLMPIRQVEGVHCKCMQCNTFFCDNYWRSQGIPSPLGAPGCELEVEIKELRDWEPAGELHHAFGGNQIEAQILEDYLTTHNISRQALWQTCLAKMDAGEMGLPDPSSSAAARGSEVNSRIPVCQGCVPLIWRELVYKYRAAIPNSELPPEVVAKVNCWYGRECRTQHRSEEHARRLNHVGPNTRADPQSAFAPFTLRAPRIHGFALDAPSYVYWASAESTEEPVEADEDILHLAVGYSEQVTDHSFEVMADKSRCQMFRILASIERSMVVRTLKLCCVSSGDSSKLWLWQKETCGCGANDACMHAFSARTCELELPLRQRTVLQAKVVSQRQESHPTVKSHVPQVKSHDSQTQAANENSRKYQALIF</sequence>
<evidence type="ECO:0000313" key="14">
    <source>
        <dbReference type="Proteomes" id="UP000265515"/>
    </source>
</evidence>
<feature type="region of interest" description="Disordered" evidence="11">
    <location>
        <begin position="1"/>
        <end position="63"/>
    </location>
</feature>
<evidence type="ECO:0000256" key="5">
    <source>
        <dbReference type="ARBA" id="ARBA00022618"/>
    </source>
</evidence>
<dbReference type="InterPro" id="IPR008984">
    <property type="entry name" value="SMAD_FHA_dom_sf"/>
</dbReference>
<dbReference type="Gramene" id="GBG59519">
    <property type="protein sequence ID" value="GBG59519"/>
    <property type="gene ID" value="CBR_g38543"/>
</dbReference>
<dbReference type="GO" id="GO:0061630">
    <property type="term" value="F:ubiquitin protein ligase activity"/>
    <property type="evidence" value="ECO:0007669"/>
    <property type="project" value="UniProtKB-EC"/>
</dbReference>
<evidence type="ECO:0000256" key="10">
    <source>
        <dbReference type="ARBA" id="ARBA00023306"/>
    </source>
</evidence>
<keyword evidence="10" id="KW-0131">Cell cycle</keyword>
<evidence type="ECO:0000256" key="7">
    <source>
        <dbReference type="ARBA" id="ARBA00022776"/>
    </source>
</evidence>
<evidence type="ECO:0000256" key="2">
    <source>
        <dbReference type="ARBA" id="ARBA00004123"/>
    </source>
</evidence>
<dbReference type="Pfam" id="PF17979">
    <property type="entry name" value="zf-CRD"/>
    <property type="match status" value="1"/>
</dbReference>
<feature type="domain" description="FHA" evidence="12">
    <location>
        <begin position="85"/>
        <end position="131"/>
    </location>
</feature>
<feature type="compositionally biased region" description="Basic and acidic residues" evidence="11">
    <location>
        <begin position="40"/>
        <end position="53"/>
    </location>
</feature>
<dbReference type="UniPathway" id="UPA00143"/>
<dbReference type="GO" id="GO:0006511">
    <property type="term" value="P:ubiquitin-dependent protein catabolic process"/>
    <property type="evidence" value="ECO:0007669"/>
    <property type="project" value="TreeGrafter"/>
</dbReference>
<feature type="region of interest" description="Disordered" evidence="11">
    <location>
        <begin position="180"/>
        <end position="220"/>
    </location>
</feature>
<dbReference type="Gene3D" id="3.30.40.10">
    <property type="entry name" value="Zinc/RING finger domain, C3HC4 (zinc finger)"/>
    <property type="match status" value="1"/>
</dbReference>
<dbReference type="InterPro" id="IPR013083">
    <property type="entry name" value="Znf_RING/FYVE/PHD"/>
</dbReference>
<dbReference type="InterPro" id="IPR000253">
    <property type="entry name" value="FHA_dom"/>
</dbReference>
<dbReference type="EC" id="2.3.2.27" evidence="4"/>
<dbReference type="Gene3D" id="3.30.40.140">
    <property type="match status" value="1"/>
</dbReference>
<dbReference type="EMBL" id="BFEA01000004">
    <property type="protein sequence ID" value="GBG59519.1"/>
    <property type="molecule type" value="Genomic_DNA"/>
</dbReference>
<comment type="caution">
    <text evidence="13">The sequence shown here is derived from an EMBL/GenBank/DDBJ whole genome shotgun (WGS) entry which is preliminary data.</text>
</comment>
<dbReference type="Gene3D" id="2.60.200.20">
    <property type="match status" value="1"/>
</dbReference>
<keyword evidence="7" id="KW-0498">Mitosis</keyword>
<reference evidence="13 14" key="1">
    <citation type="journal article" date="2018" name="Cell">
        <title>The Chara Genome: Secondary Complexity and Implications for Plant Terrestrialization.</title>
        <authorList>
            <person name="Nishiyama T."/>
            <person name="Sakayama H."/>
            <person name="Vries J.D."/>
            <person name="Buschmann H."/>
            <person name="Saint-Marcoux D."/>
            <person name="Ullrich K.K."/>
            <person name="Haas F.B."/>
            <person name="Vanderstraeten L."/>
            <person name="Becker D."/>
            <person name="Lang D."/>
            <person name="Vosolsobe S."/>
            <person name="Rombauts S."/>
            <person name="Wilhelmsson P.K.I."/>
            <person name="Janitza P."/>
            <person name="Kern R."/>
            <person name="Heyl A."/>
            <person name="Rumpler F."/>
            <person name="Villalobos L.I.A.C."/>
            <person name="Clay J.M."/>
            <person name="Skokan R."/>
            <person name="Toyoda A."/>
            <person name="Suzuki Y."/>
            <person name="Kagoshima H."/>
            <person name="Schijlen E."/>
            <person name="Tajeshwar N."/>
            <person name="Catarino B."/>
            <person name="Hetherington A.J."/>
            <person name="Saltykova A."/>
            <person name="Bonnot C."/>
            <person name="Breuninger H."/>
            <person name="Symeonidi A."/>
            <person name="Radhakrishnan G.V."/>
            <person name="Van Nieuwerburgh F."/>
            <person name="Deforce D."/>
            <person name="Chang C."/>
            <person name="Karol K.G."/>
            <person name="Hedrich R."/>
            <person name="Ulvskov P."/>
            <person name="Glockner G."/>
            <person name="Delwiche C.F."/>
            <person name="Petrasek J."/>
            <person name="Van de Peer Y."/>
            <person name="Friml J."/>
            <person name="Beilby M."/>
            <person name="Dolan L."/>
            <person name="Kohara Y."/>
            <person name="Sugano S."/>
            <person name="Fujiyama A."/>
            <person name="Delaux P.-M."/>
            <person name="Quint M."/>
            <person name="TheiBen G."/>
            <person name="Hagemann M."/>
            <person name="Harholt J."/>
            <person name="Dunand C."/>
            <person name="Zachgo S."/>
            <person name="Langdale J."/>
            <person name="Maumus F."/>
            <person name="Straeten D.V.D."/>
            <person name="Gould S.B."/>
            <person name="Rensing S.A."/>
        </authorList>
    </citation>
    <scope>NUCLEOTIDE SEQUENCE [LARGE SCALE GENOMIC DNA]</scope>
    <source>
        <strain evidence="13 14">S276</strain>
    </source>
</reference>
<keyword evidence="5" id="KW-0132">Cell division</keyword>
<evidence type="ECO:0000256" key="6">
    <source>
        <dbReference type="ARBA" id="ARBA00022679"/>
    </source>
</evidence>
<dbReference type="GO" id="GO:0051301">
    <property type="term" value="P:cell division"/>
    <property type="evidence" value="ECO:0007669"/>
    <property type="project" value="UniProtKB-KW"/>
</dbReference>
<protein>
    <recommendedName>
        <fullName evidence="4">RING-type E3 ubiquitin transferase</fullName>
        <ecNumber evidence="4">2.3.2.27</ecNumber>
    </recommendedName>
</protein>
<dbReference type="InterPro" id="IPR052256">
    <property type="entry name" value="E3_ubiquitin-ligase_CHFR"/>
</dbReference>
<organism evidence="13 14">
    <name type="scientific">Chara braunii</name>
    <name type="common">Braun's stonewort</name>
    <dbReference type="NCBI Taxonomy" id="69332"/>
    <lineage>
        <taxon>Eukaryota</taxon>
        <taxon>Viridiplantae</taxon>
        <taxon>Streptophyta</taxon>
        <taxon>Charophyceae</taxon>
        <taxon>Charales</taxon>
        <taxon>Characeae</taxon>
        <taxon>Chara</taxon>
    </lineage>
</organism>
<evidence type="ECO:0000256" key="11">
    <source>
        <dbReference type="SAM" id="MobiDB-lite"/>
    </source>
</evidence>
<dbReference type="Pfam" id="PF00498">
    <property type="entry name" value="FHA"/>
    <property type="match status" value="1"/>
</dbReference>
<feature type="compositionally biased region" description="Low complexity" evidence="11">
    <location>
        <begin position="324"/>
        <end position="341"/>
    </location>
</feature>
<dbReference type="SUPFAM" id="SSF49879">
    <property type="entry name" value="SMAD/FHA domain"/>
    <property type="match status" value="1"/>
</dbReference>
<name>A0A388JNX1_CHABU</name>
<accession>A0A388JNX1</accession>
<feature type="region of interest" description="Disordered" evidence="11">
    <location>
        <begin position="715"/>
        <end position="743"/>
    </location>
</feature>
<feature type="region of interest" description="Disordered" evidence="11">
    <location>
        <begin position="311"/>
        <end position="341"/>
    </location>
</feature>
<comment type="pathway">
    <text evidence="3">Protein modification; protein ubiquitination.</text>
</comment>
<dbReference type="AlphaFoldDB" id="A0A388JNX1"/>
<keyword evidence="14" id="KW-1185">Reference proteome</keyword>
<dbReference type="GO" id="GO:0005634">
    <property type="term" value="C:nucleus"/>
    <property type="evidence" value="ECO:0007669"/>
    <property type="project" value="UniProtKB-SubCell"/>
</dbReference>
<dbReference type="OrthoDB" id="1305878at2759"/>
<keyword evidence="8" id="KW-0833">Ubl conjugation pathway</keyword>
<evidence type="ECO:0000256" key="8">
    <source>
        <dbReference type="ARBA" id="ARBA00022786"/>
    </source>
</evidence>
<keyword evidence="9" id="KW-0539">Nucleus</keyword>
<dbReference type="PANTHER" id="PTHR16079">
    <property type="entry name" value="UBIQUITIN LIGASE PROTEIN CHFR"/>
    <property type="match status" value="1"/>
</dbReference>
<dbReference type="PANTHER" id="PTHR16079:SF4">
    <property type="entry name" value="E3 UBIQUITIN-PROTEIN LIGASE CHFR"/>
    <property type="match status" value="1"/>
</dbReference>
<dbReference type="PROSITE" id="PS50006">
    <property type="entry name" value="FHA_DOMAIN"/>
    <property type="match status" value="1"/>
</dbReference>
<dbReference type="Proteomes" id="UP000265515">
    <property type="component" value="Unassembled WGS sequence"/>
</dbReference>
<evidence type="ECO:0000256" key="4">
    <source>
        <dbReference type="ARBA" id="ARBA00012483"/>
    </source>
</evidence>